<evidence type="ECO:0000256" key="1">
    <source>
        <dbReference type="SAM" id="MobiDB-lite"/>
    </source>
</evidence>
<evidence type="ECO:0000313" key="3">
    <source>
        <dbReference type="Proteomes" id="UP000623687"/>
    </source>
</evidence>
<feature type="region of interest" description="Disordered" evidence="1">
    <location>
        <begin position="79"/>
        <end position="103"/>
    </location>
</feature>
<protein>
    <submittedName>
        <fullName evidence="2">Uncharacterized protein</fullName>
    </submittedName>
</protein>
<accession>A0A8H7DMH6</accession>
<sequence length="127" mass="14381">MPADRSPKNRRQRRSRPYQSSPQLARRSTSAGSARGYSNSSALMGFNDVNGDFDTMMDVDVVVDPLQRQVRVTLSLEDSGAEYPRPGHHVVPQQGQQQIEGGEGHEEHHRGWWMLLLRFFFVVATTN</sequence>
<feature type="region of interest" description="Disordered" evidence="1">
    <location>
        <begin position="1"/>
        <end position="41"/>
    </location>
</feature>
<gene>
    <name evidence="2" type="ORF">PC9H_001766</name>
</gene>
<reference evidence="2" key="1">
    <citation type="submission" date="2019-07" db="EMBL/GenBank/DDBJ databases">
        <authorList>
            <person name="Palmer J.M."/>
        </authorList>
    </citation>
    <scope>NUCLEOTIDE SEQUENCE</scope>
    <source>
        <strain evidence="2">PC9</strain>
    </source>
</reference>
<name>A0A8H7DMH6_PLEOS</name>
<evidence type="ECO:0000313" key="2">
    <source>
        <dbReference type="EMBL" id="KAF7419182.1"/>
    </source>
</evidence>
<dbReference type="VEuPathDB" id="FungiDB:PC9H_001766"/>
<dbReference type="RefSeq" id="XP_036626036.1">
    <property type="nucleotide sequence ID" value="XM_036771415.1"/>
</dbReference>
<comment type="caution">
    <text evidence="2">The sequence shown here is derived from an EMBL/GenBank/DDBJ whole genome shotgun (WGS) entry which is preliminary data.</text>
</comment>
<dbReference type="AlphaFoldDB" id="A0A8H7DMH6"/>
<dbReference type="EMBL" id="JACETU010000010">
    <property type="protein sequence ID" value="KAF7419182.1"/>
    <property type="molecule type" value="Genomic_DNA"/>
</dbReference>
<organism evidence="2 3">
    <name type="scientific">Pleurotus ostreatus</name>
    <name type="common">Oyster mushroom</name>
    <name type="synonym">White-rot fungus</name>
    <dbReference type="NCBI Taxonomy" id="5322"/>
    <lineage>
        <taxon>Eukaryota</taxon>
        <taxon>Fungi</taxon>
        <taxon>Dikarya</taxon>
        <taxon>Basidiomycota</taxon>
        <taxon>Agaricomycotina</taxon>
        <taxon>Agaricomycetes</taxon>
        <taxon>Agaricomycetidae</taxon>
        <taxon>Agaricales</taxon>
        <taxon>Pleurotineae</taxon>
        <taxon>Pleurotaceae</taxon>
        <taxon>Pleurotus</taxon>
    </lineage>
</organism>
<dbReference type="Proteomes" id="UP000623687">
    <property type="component" value="Unassembled WGS sequence"/>
</dbReference>
<feature type="compositionally biased region" description="Low complexity" evidence="1">
    <location>
        <begin position="89"/>
        <end position="100"/>
    </location>
</feature>
<dbReference type="GeneID" id="59371607"/>
<proteinExistence type="predicted"/>
<feature type="compositionally biased region" description="Polar residues" evidence="1">
    <location>
        <begin position="26"/>
        <end position="41"/>
    </location>
</feature>
<keyword evidence="3" id="KW-1185">Reference proteome</keyword>